<keyword evidence="9" id="KW-0862">Zinc</keyword>
<dbReference type="SUPFAM" id="SSF142921">
    <property type="entry name" value="WGR domain-like"/>
    <property type="match status" value="1"/>
</dbReference>
<evidence type="ECO:0000256" key="3">
    <source>
        <dbReference type="ARBA" id="ARBA00022679"/>
    </source>
</evidence>
<dbReference type="InterPro" id="IPR008893">
    <property type="entry name" value="WGR_domain"/>
</dbReference>
<comment type="similarity">
    <text evidence="13">Belongs to the ARTD/PARP family.</text>
</comment>
<keyword evidence="7" id="KW-0013">ADP-ribosylation</keyword>
<feature type="domain" description="PARP catalytic" evidence="19">
    <location>
        <begin position="617"/>
        <end position="840"/>
    </location>
</feature>
<evidence type="ECO:0000256" key="12">
    <source>
        <dbReference type="ARBA" id="ARBA00023242"/>
    </source>
</evidence>
<evidence type="ECO:0000313" key="22">
    <source>
        <dbReference type="EMBL" id="PRP83966.1"/>
    </source>
</evidence>
<accession>A0A2P6NJ37</accession>
<dbReference type="AlphaFoldDB" id="A0A2P6NJ37"/>
<evidence type="ECO:0000256" key="8">
    <source>
        <dbReference type="ARBA" id="ARBA00022771"/>
    </source>
</evidence>
<dbReference type="GO" id="GO:0003950">
    <property type="term" value="F:NAD+ poly-ADP-ribosyltransferase activity"/>
    <property type="evidence" value="ECO:0007669"/>
    <property type="project" value="UniProtKB-UniRule"/>
</dbReference>
<feature type="domain" description="BRCT" evidence="17">
    <location>
        <begin position="215"/>
        <end position="298"/>
    </location>
</feature>
<evidence type="ECO:0000256" key="7">
    <source>
        <dbReference type="ARBA" id="ARBA00022765"/>
    </source>
</evidence>
<dbReference type="InParanoid" id="A0A2P6NJ37"/>
<evidence type="ECO:0000256" key="5">
    <source>
        <dbReference type="ARBA" id="ARBA00022723"/>
    </source>
</evidence>
<dbReference type="Gene3D" id="2.20.140.10">
    <property type="entry name" value="WGR domain"/>
    <property type="match status" value="1"/>
</dbReference>
<organism evidence="22 23">
    <name type="scientific">Planoprotostelium fungivorum</name>
    <dbReference type="NCBI Taxonomy" id="1890364"/>
    <lineage>
        <taxon>Eukaryota</taxon>
        <taxon>Amoebozoa</taxon>
        <taxon>Evosea</taxon>
        <taxon>Variosea</taxon>
        <taxon>Cavosteliida</taxon>
        <taxon>Cavosteliaceae</taxon>
        <taxon>Planoprotostelium</taxon>
    </lineage>
</organism>
<evidence type="ECO:0000256" key="4">
    <source>
        <dbReference type="ARBA" id="ARBA00022695"/>
    </source>
</evidence>
<sequence length="840" mass="96268">MGIFDDLLFTFNTKTVYEDQNAREEFIMEEGGKLVKTVNKNLDYLVVGDDLVVTAKTKSAEQMHIKIVKEEWLKECEAQGCLVDDKKYLVGRWEDDDDSNARWWWQADQGWVRYSQALEEELEKAWSTKSDVKIDDQRFVDLKNMYQRRYDDHNKIRPVKREAPKNPPKAKKPKKVVEDDEEEKVPVKKTKKAASDDEEDKVEKKKATSGDDLKEVPGLFDDLIFYIDAPDDAEDEVEKVITVIEGSGGFVSRRFTQKVRRVLCWNAKLSSSLADRHEGAKDVAIDIQWLYDALKQGKCPKNLSDYEVKTVKAIVPKKKEEEEEEEDEPPAKKRKNDGNKVVKKGNCVVDVHYPGASQYHVLEEGNTAYAVMLSLTDIGQNNNKFYVIQLLEADDKKSCVVWTRWGRVGLGGQKDAKTLGKLAAKDLFAKKFRDKTGNDWDGHNGKYEKIPGKYALVEVNYDSDEEQEEQKADKIKRHKPNDHSKAPKSDLEPSVQDLVKLICDVEKMKLAMKEYQIDMKKMPLGKLSKKQLTKGFNILKEIEETLKAGNVKKHKFVDFSNQFYTIIPHDFGMRVPQILEDLQLVKQKREMLEMLVDLEIAGKILSKDDDEENAKENPIDLHYKGLNTEIVSLDSTEKTYKILQKYVRDTHGPTHQTYTLSVTDIFTVAREGQDQYFAPFSKHDNRQLLWHGSRLTNWVGILSQGLRIAPPEAPVTGYMFGKGVYFADIVSKSANYCHTNKQNDTGLLLLCEVALGKTLNKKQAENIVKLPAGYDSCMGVGQYTPDPTDQEELDDGTIVPCGKPKHTGIHDTALLYNEFIVYDTRQIRVRYLIKLRFNYK</sequence>
<dbReference type="SUPFAM" id="SSF117839">
    <property type="entry name" value="WWE domain"/>
    <property type="match status" value="1"/>
</dbReference>
<dbReference type="Proteomes" id="UP000241769">
    <property type="component" value="Unassembled WGS sequence"/>
</dbReference>
<dbReference type="Gene3D" id="3.90.228.10">
    <property type="match status" value="1"/>
</dbReference>
<keyword evidence="5" id="KW-0479">Metal-binding</keyword>
<dbReference type="GO" id="GO:0006302">
    <property type="term" value="P:double-strand break repair"/>
    <property type="evidence" value="ECO:0007669"/>
    <property type="project" value="TreeGrafter"/>
</dbReference>
<dbReference type="InterPro" id="IPR012317">
    <property type="entry name" value="Poly(ADP-ribose)pol_cat_dom"/>
</dbReference>
<feature type="region of interest" description="Disordered" evidence="16">
    <location>
        <begin position="153"/>
        <end position="209"/>
    </location>
</feature>
<keyword evidence="23" id="KW-1185">Reference proteome</keyword>
<dbReference type="GO" id="GO:1990404">
    <property type="term" value="F:NAD+-protein mono-ADP-ribosyltransferase activity"/>
    <property type="evidence" value="ECO:0007669"/>
    <property type="project" value="TreeGrafter"/>
</dbReference>
<feature type="domain" description="WWE" evidence="18">
    <location>
        <begin position="89"/>
        <end position="161"/>
    </location>
</feature>
<dbReference type="Pfam" id="PF02825">
    <property type="entry name" value="WWE"/>
    <property type="match status" value="1"/>
</dbReference>
<evidence type="ECO:0000256" key="16">
    <source>
        <dbReference type="SAM" id="MobiDB-lite"/>
    </source>
</evidence>
<keyword evidence="3 15" id="KW-0808">Transferase</keyword>
<reference evidence="22 23" key="1">
    <citation type="journal article" date="2018" name="Genome Biol. Evol.">
        <title>Multiple Roots of Fruiting Body Formation in Amoebozoa.</title>
        <authorList>
            <person name="Hillmann F."/>
            <person name="Forbes G."/>
            <person name="Novohradska S."/>
            <person name="Ferling I."/>
            <person name="Riege K."/>
            <person name="Groth M."/>
            <person name="Westermann M."/>
            <person name="Marz M."/>
            <person name="Spaller T."/>
            <person name="Winckler T."/>
            <person name="Schaap P."/>
            <person name="Glockner G."/>
        </authorList>
    </citation>
    <scope>NUCLEOTIDE SEQUENCE [LARGE SCALE GENOMIC DNA]</scope>
    <source>
        <strain evidence="22 23">Jena</strain>
    </source>
</reference>
<dbReference type="SMART" id="SM00292">
    <property type="entry name" value="BRCT"/>
    <property type="match status" value="2"/>
</dbReference>
<dbReference type="PROSITE" id="PS51060">
    <property type="entry name" value="PARP_ALPHA_HD"/>
    <property type="match status" value="1"/>
</dbReference>
<gene>
    <name evidence="22" type="ORF">PROFUN_08650</name>
</gene>
<evidence type="ECO:0000259" key="17">
    <source>
        <dbReference type="PROSITE" id="PS50172"/>
    </source>
</evidence>
<dbReference type="PROSITE" id="PS51059">
    <property type="entry name" value="PARP_CATALYTIC"/>
    <property type="match status" value="1"/>
</dbReference>
<dbReference type="EC" id="2.4.2.-" evidence="15"/>
<evidence type="ECO:0000259" key="18">
    <source>
        <dbReference type="PROSITE" id="PS50918"/>
    </source>
</evidence>
<dbReference type="EMBL" id="MDYQ01000072">
    <property type="protein sequence ID" value="PRP83966.1"/>
    <property type="molecule type" value="Genomic_DNA"/>
</dbReference>
<dbReference type="InterPro" id="IPR018123">
    <property type="entry name" value="WWE-dom_subgr"/>
</dbReference>
<dbReference type="GO" id="GO:0008270">
    <property type="term" value="F:zinc ion binding"/>
    <property type="evidence" value="ECO:0007669"/>
    <property type="project" value="UniProtKB-KW"/>
</dbReference>
<comment type="catalytic activity">
    <reaction evidence="14">
        <text>NAD(+) + (ADP-D-ribosyl)n-acceptor = nicotinamide + (ADP-D-ribosyl)n+1-acceptor + H(+).</text>
        <dbReference type="EC" id="2.4.2.30"/>
    </reaction>
</comment>
<protein>
    <recommendedName>
        <fullName evidence="15">Poly [ADP-ribose] polymerase</fullName>
        <shortName evidence="15">PARP</shortName>
        <ecNumber evidence="15">2.4.2.-</ecNumber>
    </recommendedName>
</protein>
<proteinExistence type="inferred from homology"/>
<keyword evidence="12" id="KW-0539">Nucleus</keyword>
<dbReference type="PANTHER" id="PTHR10459:SF60">
    <property type="entry name" value="POLY [ADP-RIBOSE] POLYMERASE 2"/>
    <property type="match status" value="1"/>
</dbReference>
<dbReference type="OrthoDB" id="429950at2759"/>
<dbReference type="Pfam" id="PF02877">
    <property type="entry name" value="PARP_reg"/>
    <property type="match status" value="1"/>
</dbReference>
<feature type="compositionally biased region" description="Basic and acidic residues" evidence="16">
    <location>
        <begin position="481"/>
        <end position="491"/>
    </location>
</feature>
<dbReference type="CDD" id="cd01437">
    <property type="entry name" value="parp_like"/>
    <property type="match status" value="1"/>
</dbReference>
<evidence type="ECO:0000256" key="9">
    <source>
        <dbReference type="ARBA" id="ARBA00022833"/>
    </source>
</evidence>
<feature type="compositionally biased region" description="Basic and acidic residues" evidence="16">
    <location>
        <begin position="153"/>
        <end position="164"/>
    </location>
</feature>
<dbReference type="InterPro" id="IPR037197">
    <property type="entry name" value="WWE_dom_sf"/>
</dbReference>
<feature type="region of interest" description="Disordered" evidence="16">
    <location>
        <begin position="467"/>
        <end position="492"/>
    </location>
</feature>
<keyword evidence="6" id="KW-0677">Repeat</keyword>
<dbReference type="GO" id="GO:0016779">
    <property type="term" value="F:nucleotidyltransferase activity"/>
    <property type="evidence" value="ECO:0007669"/>
    <property type="project" value="UniProtKB-KW"/>
</dbReference>
<evidence type="ECO:0000256" key="11">
    <source>
        <dbReference type="ARBA" id="ARBA00023125"/>
    </source>
</evidence>
<dbReference type="SUPFAM" id="SSF47587">
    <property type="entry name" value="Domain of poly(ADP-ribose) polymerase"/>
    <property type="match status" value="1"/>
</dbReference>
<dbReference type="InterPro" id="IPR004170">
    <property type="entry name" value="WWE_dom"/>
</dbReference>
<feature type="domain" description="BRCT" evidence="17">
    <location>
        <begin position="1"/>
        <end position="90"/>
    </location>
</feature>
<comment type="caution">
    <text evidence="22">The sequence shown here is derived from an EMBL/GenBank/DDBJ whole genome shotgun (WGS) entry which is preliminary data.</text>
</comment>
<feature type="domain" description="PARP alpha-helical" evidence="20">
    <location>
        <begin position="488"/>
        <end position="606"/>
    </location>
</feature>
<dbReference type="PANTHER" id="PTHR10459">
    <property type="entry name" value="DNA LIGASE"/>
    <property type="match status" value="1"/>
</dbReference>
<keyword evidence="10 15" id="KW-0520">NAD</keyword>
<evidence type="ECO:0000256" key="2">
    <source>
        <dbReference type="ARBA" id="ARBA00022676"/>
    </source>
</evidence>
<dbReference type="InterPro" id="IPR050800">
    <property type="entry name" value="ARTD/PARP"/>
</dbReference>
<dbReference type="Pfam" id="PF00533">
    <property type="entry name" value="BRCT"/>
    <property type="match status" value="1"/>
</dbReference>
<dbReference type="Gene3D" id="3.40.50.10190">
    <property type="entry name" value="BRCT domain"/>
    <property type="match status" value="2"/>
</dbReference>
<evidence type="ECO:0000259" key="19">
    <source>
        <dbReference type="PROSITE" id="PS51059"/>
    </source>
</evidence>
<evidence type="ECO:0000256" key="6">
    <source>
        <dbReference type="ARBA" id="ARBA00022737"/>
    </source>
</evidence>
<dbReference type="Gene3D" id="3.30.720.50">
    <property type="match status" value="1"/>
</dbReference>
<dbReference type="InterPro" id="IPR004102">
    <property type="entry name" value="Poly(ADP-ribose)pol_reg_dom"/>
</dbReference>
<dbReference type="FunFam" id="3.90.228.10:FF:000002">
    <property type="entry name" value="Poly [ADP-ribose] polymerase"/>
    <property type="match status" value="1"/>
</dbReference>
<dbReference type="InterPro" id="IPR036420">
    <property type="entry name" value="BRCT_dom_sf"/>
</dbReference>
<evidence type="ECO:0000256" key="13">
    <source>
        <dbReference type="ARBA" id="ARBA00024347"/>
    </source>
</evidence>
<evidence type="ECO:0000259" key="20">
    <source>
        <dbReference type="PROSITE" id="PS51060"/>
    </source>
</evidence>
<dbReference type="PROSITE" id="PS50918">
    <property type="entry name" value="WWE"/>
    <property type="match status" value="1"/>
</dbReference>
<dbReference type="InterPro" id="IPR036616">
    <property type="entry name" value="Poly(ADP-ribose)pol_reg_dom_sf"/>
</dbReference>
<evidence type="ECO:0000259" key="21">
    <source>
        <dbReference type="PROSITE" id="PS51977"/>
    </source>
</evidence>
<dbReference type="SUPFAM" id="SSF52113">
    <property type="entry name" value="BRCT domain"/>
    <property type="match status" value="2"/>
</dbReference>
<name>A0A2P6NJ37_9EUKA</name>
<dbReference type="SMART" id="SM00773">
    <property type="entry name" value="WGR"/>
    <property type="match status" value="1"/>
</dbReference>
<dbReference type="GO" id="GO:0003677">
    <property type="term" value="F:DNA binding"/>
    <property type="evidence" value="ECO:0007669"/>
    <property type="project" value="UniProtKB-KW"/>
</dbReference>
<dbReference type="PROSITE" id="PS50172">
    <property type="entry name" value="BRCT"/>
    <property type="match status" value="2"/>
</dbReference>
<evidence type="ECO:0000313" key="23">
    <source>
        <dbReference type="Proteomes" id="UP000241769"/>
    </source>
</evidence>
<comment type="subcellular location">
    <subcellularLocation>
        <location evidence="1">Nucleus</location>
    </subcellularLocation>
</comment>
<evidence type="ECO:0000256" key="14">
    <source>
        <dbReference type="ARBA" id="ARBA00033987"/>
    </source>
</evidence>
<keyword evidence="2 15" id="KW-0328">Glycosyltransferase</keyword>
<feature type="region of interest" description="Disordered" evidence="16">
    <location>
        <begin position="318"/>
        <end position="339"/>
    </location>
</feature>
<evidence type="ECO:0000256" key="10">
    <source>
        <dbReference type="ARBA" id="ARBA00023027"/>
    </source>
</evidence>
<feature type="domain" description="WGR" evidence="21">
    <location>
        <begin position="358"/>
        <end position="454"/>
    </location>
</feature>
<dbReference type="Gene3D" id="1.20.142.10">
    <property type="entry name" value="Poly(ADP-ribose) polymerase, regulatory domain"/>
    <property type="match status" value="1"/>
</dbReference>
<dbReference type="InterPro" id="IPR001357">
    <property type="entry name" value="BRCT_dom"/>
</dbReference>
<keyword evidence="4" id="KW-0548">Nucleotidyltransferase</keyword>
<evidence type="ECO:0000256" key="15">
    <source>
        <dbReference type="RuleBase" id="RU362114"/>
    </source>
</evidence>
<dbReference type="PROSITE" id="PS51977">
    <property type="entry name" value="WGR"/>
    <property type="match status" value="1"/>
</dbReference>
<dbReference type="FunFam" id="1.20.142.10:FF:000001">
    <property type="entry name" value="Poly [ADP-ribose] polymerase"/>
    <property type="match status" value="1"/>
</dbReference>
<dbReference type="Pfam" id="PF00644">
    <property type="entry name" value="PARP"/>
    <property type="match status" value="1"/>
</dbReference>
<keyword evidence="8" id="KW-0863">Zinc-finger</keyword>
<dbReference type="GO" id="GO:0070212">
    <property type="term" value="P:protein poly-ADP-ribosylation"/>
    <property type="evidence" value="ECO:0007669"/>
    <property type="project" value="TreeGrafter"/>
</dbReference>
<dbReference type="FunFam" id="2.20.140.10:FF:000001">
    <property type="entry name" value="Poly [ADP-ribose] polymerase"/>
    <property type="match status" value="1"/>
</dbReference>
<dbReference type="STRING" id="1890364.A0A2P6NJ37"/>
<keyword evidence="11" id="KW-0238">DNA-binding</keyword>
<dbReference type="InterPro" id="IPR036930">
    <property type="entry name" value="WGR_dom_sf"/>
</dbReference>
<dbReference type="GO" id="GO:0005730">
    <property type="term" value="C:nucleolus"/>
    <property type="evidence" value="ECO:0007669"/>
    <property type="project" value="TreeGrafter"/>
</dbReference>
<dbReference type="Pfam" id="PF05406">
    <property type="entry name" value="WGR"/>
    <property type="match status" value="1"/>
</dbReference>
<dbReference type="SMART" id="SM00678">
    <property type="entry name" value="WWE"/>
    <property type="match status" value="1"/>
</dbReference>
<dbReference type="SUPFAM" id="SSF56399">
    <property type="entry name" value="ADP-ribosylation"/>
    <property type="match status" value="1"/>
</dbReference>
<evidence type="ECO:0000256" key="1">
    <source>
        <dbReference type="ARBA" id="ARBA00004123"/>
    </source>
</evidence>